<dbReference type="InterPro" id="IPR006330">
    <property type="entry name" value="Ado/ade_deaminase"/>
</dbReference>
<evidence type="ECO:0000256" key="4">
    <source>
        <dbReference type="ARBA" id="ARBA00022801"/>
    </source>
</evidence>
<feature type="compositionally biased region" description="Basic and acidic residues" evidence="6">
    <location>
        <begin position="61"/>
        <end position="72"/>
    </location>
</feature>
<accession>A0A537KZ48</accession>
<keyword evidence="3" id="KW-0479">Metal-binding</keyword>
<dbReference type="Gene3D" id="3.20.20.140">
    <property type="entry name" value="Metal-dependent hydrolases"/>
    <property type="match status" value="1"/>
</dbReference>
<protein>
    <submittedName>
        <fullName evidence="8">Adenosine deaminase</fullName>
        <ecNumber evidence="8">3.5.4.4</ecNumber>
    </submittedName>
</protein>
<dbReference type="PANTHER" id="PTHR43114:SF6">
    <property type="entry name" value="ADENINE DEAMINASE"/>
    <property type="match status" value="1"/>
</dbReference>
<dbReference type="GO" id="GO:0019239">
    <property type="term" value="F:deaminase activity"/>
    <property type="evidence" value="ECO:0007669"/>
    <property type="project" value="InterPro"/>
</dbReference>
<comment type="caution">
    <text evidence="8">The sequence shown here is derived from an EMBL/GenBank/DDBJ whole genome shotgun (WGS) entry which is preliminary data.</text>
</comment>
<evidence type="ECO:0000256" key="1">
    <source>
        <dbReference type="ARBA" id="ARBA00001947"/>
    </source>
</evidence>
<evidence type="ECO:0000313" key="9">
    <source>
        <dbReference type="Proteomes" id="UP000319353"/>
    </source>
</evidence>
<dbReference type="InterPro" id="IPR001365">
    <property type="entry name" value="A_deaminase_dom"/>
</dbReference>
<comment type="cofactor">
    <cofactor evidence="1">
        <name>Zn(2+)</name>
        <dbReference type="ChEBI" id="CHEBI:29105"/>
    </cofactor>
</comment>
<proteinExistence type="inferred from homology"/>
<dbReference type="NCBIfam" id="TIGR01430">
    <property type="entry name" value="aden_deam"/>
    <property type="match status" value="1"/>
</dbReference>
<gene>
    <name evidence="8" type="primary">add</name>
    <name evidence="8" type="ORF">E6H01_08360</name>
</gene>
<dbReference type="EC" id="3.5.4.4" evidence="8"/>
<dbReference type="Pfam" id="PF00962">
    <property type="entry name" value="A_deaminase"/>
    <property type="match status" value="1"/>
</dbReference>
<evidence type="ECO:0000256" key="5">
    <source>
        <dbReference type="ARBA" id="ARBA00022833"/>
    </source>
</evidence>
<evidence type="ECO:0000256" key="3">
    <source>
        <dbReference type="ARBA" id="ARBA00022723"/>
    </source>
</evidence>
<dbReference type="SUPFAM" id="SSF51556">
    <property type="entry name" value="Metallo-dependent hydrolases"/>
    <property type="match status" value="1"/>
</dbReference>
<organism evidence="8 9">
    <name type="scientific">Candidatus Segetimicrobium genomatis</name>
    <dbReference type="NCBI Taxonomy" id="2569760"/>
    <lineage>
        <taxon>Bacteria</taxon>
        <taxon>Bacillati</taxon>
        <taxon>Candidatus Sysuimicrobiota</taxon>
        <taxon>Candidatus Sysuimicrobiia</taxon>
        <taxon>Candidatus Sysuimicrobiales</taxon>
        <taxon>Candidatus Segetimicrobiaceae</taxon>
        <taxon>Candidatus Segetimicrobium</taxon>
    </lineage>
</organism>
<comment type="similarity">
    <text evidence="2">Belongs to the metallo-dependent hydrolases superfamily. Adenosine and AMP deaminases family.</text>
</comment>
<dbReference type="GO" id="GO:0016814">
    <property type="term" value="F:hydrolase activity, acting on carbon-nitrogen (but not peptide) bonds, in cyclic amidines"/>
    <property type="evidence" value="ECO:0007669"/>
    <property type="project" value="UniProtKB-ARBA"/>
</dbReference>
<dbReference type="PANTHER" id="PTHR43114">
    <property type="entry name" value="ADENINE DEAMINASE"/>
    <property type="match status" value="1"/>
</dbReference>
<evidence type="ECO:0000256" key="6">
    <source>
        <dbReference type="SAM" id="MobiDB-lite"/>
    </source>
</evidence>
<dbReference type="InterPro" id="IPR032466">
    <property type="entry name" value="Metal_Hydrolase"/>
</dbReference>
<keyword evidence="5" id="KW-0862">Zinc</keyword>
<sequence length="365" mass="39810">MPTGDCRLLTDDWFLCYDCSHTTPSARVTLAASLQFIRELPKVELHLHLETSLRLRRLAERGRRASGPHDDSPGPSDVTEPQRIADPARFTGYDRLRRLRYLSRAGRIADEWYTPENIEQITLELLEEAALQRVRYVEVRVGGRRGFALLGADRMLGAMARARARAESRLGISSGFLVTIVRERGPEEAEQRVREAIACRDCGVVGVDLAGDEQNYPPALFARPLGLAREAGLGITVHAGEFAGPASVWTAVYHLGAQRIGHGIRAADDSELLTRLRERGVTLELCPTSNLHLGLCASMGALPLRRLLDAGVSVTVNSDDPMLLGTDLSRELHAVATTFSLGAAEVTRLVTNAARAAFAPVPALP</sequence>
<feature type="domain" description="Adenosine deaminase" evidence="7">
    <location>
        <begin position="41"/>
        <end position="361"/>
    </location>
</feature>
<feature type="region of interest" description="Disordered" evidence="6">
    <location>
        <begin position="61"/>
        <end position="84"/>
    </location>
</feature>
<dbReference type="EMBL" id="VBAL01000110">
    <property type="protein sequence ID" value="TMJ01011.1"/>
    <property type="molecule type" value="Genomic_DNA"/>
</dbReference>
<dbReference type="AlphaFoldDB" id="A0A537KZ48"/>
<name>A0A537KZ48_9BACT</name>
<evidence type="ECO:0000256" key="2">
    <source>
        <dbReference type="ARBA" id="ARBA00006676"/>
    </source>
</evidence>
<reference evidence="8 9" key="1">
    <citation type="journal article" date="2019" name="Nat. Microbiol.">
        <title>Mediterranean grassland soil C-N compound turnover is dependent on rainfall and depth, and is mediated by genomically divergent microorganisms.</title>
        <authorList>
            <person name="Diamond S."/>
            <person name="Andeer P.F."/>
            <person name="Li Z."/>
            <person name="Crits-Christoph A."/>
            <person name="Burstein D."/>
            <person name="Anantharaman K."/>
            <person name="Lane K.R."/>
            <person name="Thomas B.C."/>
            <person name="Pan C."/>
            <person name="Northen T.R."/>
            <person name="Banfield J.F."/>
        </authorList>
    </citation>
    <scope>NUCLEOTIDE SEQUENCE [LARGE SCALE GENOMIC DNA]</scope>
    <source>
        <strain evidence="8">NP_4</strain>
    </source>
</reference>
<dbReference type="Proteomes" id="UP000319353">
    <property type="component" value="Unassembled WGS sequence"/>
</dbReference>
<evidence type="ECO:0000313" key="8">
    <source>
        <dbReference type="EMBL" id="TMJ01011.1"/>
    </source>
</evidence>
<keyword evidence="4 8" id="KW-0378">Hydrolase</keyword>
<evidence type="ECO:0000259" key="7">
    <source>
        <dbReference type="Pfam" id="PF00962"/>
    </source>
</evidence>
<dbReference type="GO" id="GO:0046872">
    <property type="term" value="F:metal ion binding"/>
    <property type="evidence" value="ECO:0007669"/>
    <property type="project" value="UniProtKB-KW"/>
</dbReference>